<reference evidence="2 3" key="1">
    <citation type="submission" date="2020-04" db="EMBL/GenBank/DDBJ databases">
        <title>Perkinsus olseni comparative genomics.</title>
        <authorList>
            <person name="Bogema D.R."/>
        </authorList>
    </citation>
    <scope>NUCLEOTIDE SEQUENCE [LARGE SCALE GENOMIC DNA]</scope>
    <source>
        <strain evidence="2 3">ATCC PRA-207</strain>
    </source>
</reference>
<organism evidence="2 3">
    <name type="scientific">Perkinsus olseni</name>
    <name type="common">Perkinsus atlanticus</name>
    <dbReference type="NCBI Taxonomy" id="32597"/>
    <lineage>
        <taxon>Eukaryota</taxon>
        <taxon>Sar</taxon>
        <taxon>Alveolata</taxon>
        <taxon>Perkinsozoa</taxon>
        <taxon>Perkinsea</taxon>
        <taxon>Perkinsida</taxon>
        <taxon>Perkinsidae</taxon>
        <taxon>Perkinsus</taxon>
    </lineage>
</organism>
<sequence length="111" mass="12436">LPPYESGGYDDPNRLYLAKEYDGRVDSGKDSYKISQYVDEGGVEGKVTTTAMSASGTWRSARARNPTQCITFLHCRMRIICRMVFTMSMGVVALRCPVIMAMTMTVVMTKY</sequence>
<comment type="caution">
    <text evidence="2">The sequence shown here is derived from an EMBL/GenBank/DDBJ whole genome shotgun (WGS) entry which is preliminary data.</text>
</comment>
<dbReference type="EMBL" id="JABANO010012298">
    <property type="protein sequence ID" value="KAF4742028.1"/>
    <property type="molecule type" value="Genomic_DNA"/>
</dbReference>
<keyword evidence="1" id="KW-1133">Transmembrane helix</keyword>
<feature type="transmembrane region" description="Helical" evidence="1">
    <location>
        <begin position="84"/>
        <end position="108"/>
    </location>
</feature>
<proteinExistence type="predicted"/>
<dbReference type="Proteomes" id="UP000553632">
    <property type="component" value="Unassembled WGS sequence"/>
</dbReference>
<evidence type="ECO:0000313" key="2">
    <source>
        <dbReference type="EMBL" id="KAF4742028.1"/>
    </source>
</evidence>
<evidence type="ECO:0000256" key="1">
    <source>
        <dbReference type="SAM" id="Phobius"/>
    </source>
</evidence>
<gene>
    <name evidence="2" type="ORF">FOZ63_032299</name>
</gene>
<name>A0A7J6T9V2_PEROL</name>
<accession>A0A7J6T9V2</accession>
<dbReference type="AlphaFoldDB" id="A0A7J6T9V2"/>
<protein>
    <submittedName>
        <fullName evidence="2">Uncharacterized protein</fullName>
    </submittedName>
</protein>
<evidence type="ECO:0000313" key="3">
    <source>
        <dbReference type="Proteomes" id="UP000553632"/>
    </source>
</evidence>
<feature type="non-terminal residue" evidence="2">
    <location>
        <position position="111"/>
    </location>
</feature>
<keyword evidence="1" id="KW-0472">Membrane</keyword>
<keyword evidence="1" id="KW-0812">Transmembrane</keyword>
<keyword evidence="3" id="KW-1185">Reference proteome</keyword>